<protein>
    <submittedName>
        <fullName evidence="4">L-xylulose/3-keto-L-gulonate kinase</fullName>
        <ecNumber evidence="4">2.7.1.-</ecNumber>
    </submittedName>
</protein>
<dbReference type="SUPFAM" id="SSF53067">
    <property type="entry name" value="Actin-like ATPase domain"/>
    <property type="match status" value="1"/>
</dbReference>
<keyword evidence="1 4" id="KW-0808">Transferase</keyword>
<reference evidence="4" key="1">
    <citation type="submission" date="2019-08" db="EMBL/GenBank/DDBJ databases">
        <authorList>
            <person name="Kucharzyk K."/>
            <person name="Murdoch R.W."/>
            <person name="Higgins S."/>
            <person name="Loffler F."/>
        </authorList>
    </citation>
    <scope>NUCLEOTIDE SEQUENCE</scope>
</reference>
<dbReference type="EMBL" id="VSSQ01002863">
    <property type="protein sequence ID" value="MPM17794.1"/>
    <property type="molecule type" value="Genomic_DNA"/>
</dbReference>
<dbReference type="InterPro" id="IPR043129">
    <property type="entry name" value="ATPase_NBD"/>
</dbReference>
<name>A0A644XUJ9_9ZZZZ</name>
<proteinExistence type="predicted"/>
<dbReference type="GO" id="GO:0019150">
    <property type="term" value="F:D-ribulokinase activity"/>
    <property type="evidence" value="ECO:0007669"/>
    <property type="project" value="TreeGrafter"/>
</dbReference>
<dbReference type="AlphaFoldDB" id="A0A644XUJ9"/>
<dbReference type="Pfam" id="PF02782">
    <property type="entry name" value="FGGY_C"/>
    <property type="match status" value="1"/>
</dbReference>
<feature type="domain" description="Carbohydrate kinase FGGY C-terminal" evidence="3">
    <location>
        <begin position="1"/>
        <end position="69"/>
    </location>
</feature>
<evidence type="ECO:0000256" key="2">
    <source>
        <dbReference type="ARBA" id="ARBA00022777"/>
    </source>
</evidence>
<keyword evidence="2 4" id="KW-0418">Kinase</keyword>
<dbReference type="PANTHER" id="PTHR43435">
    <property type="entry name" value="RIBULOKINASE"/>
    <property type="match status" value="1"/>
</dbReference>
<dbReference type="InterPro" id="IPR018485">
    <property type="entry name" value="FGGY_C"/>
</dbReference>
<sequence length="119" mass="12825">MEGVAFGVRRTLADFAENGCAVKSLKVIGGAAKSALWTSLICDITNVPLELMQESDACALGAAVIAAVGAGAFAGYREATDAMVHRARIQQPESERASYYAAKYGRFCSLWDYMSPFYR</sequence>
<comment type="caution">
    <text evidence="4">The sequence shown here is derived from an EMBL/GenBank/DDBJ whole genome shotgun (WGS) entry which is preliminary data.</text>
</comment>
<dbReference type="PANTHER" id="PTHR43435:SF4">
    <property type="entry name" value="FGGY CARBOHYDRATE KINASE DOMAIN-CONTAINING PROTEIN"/>
    <property type="match status" value="1"/>
</dbReference>
<evidence type="ECO:0000256" key="1">
    <source>
        <dbReference type="ARBA" id="ARBA00022679"/>
    </source>
</evidence>
<dbReference type="GO" id="GO:0019321">
    <property type="term" value="P:pentose metabolic process"/>
    <property type="evidence" value="ECO:0007669"/>
    <property type="project" value="TreeGrafter"/>
</dbReference>
<evidence type="ECO:0000313" key="4">
    <source>
        <dbReference type="EMBL" id="MPM17794.1"/>
    </source>
</evidence>
<organism evidence="4">
    <name type="scientific">bioreactor metagenome</name>
    <dbReference type="NCBI Taxonomy" id="1076179"/>
    <lineage>
        <taxon>unclassified sequences</taxon>
        <taxon>metagenomes</taxon>
        <taxon>ecological metagenomes</taxon>
    </lineage>
</organism>
<evidence type="ECO:0000259" key="3">
    <source>
        <dbReference type="Pfam" id="PF02782"/>
    </source>
</evidence>
<dbReference type="EC" id="2.7.1.-" evidence="4"/>
<dbReference type="Gene3D" id="3.30.420.40">
    <property type="match status" value="1"/>
</dbReference>
<gene>
    <name evidence="4" type="primary">lyx_2</name>
    <name evidence="4" type="ORF">SDC9_64193</name>
</gene>
<accession>A0A644XUJ9</accession>
<dbReference type="GO" id="GO:0005737">
    <property type="term" value="C:cytoplasm"/>
    <property type="evidence" value="ECO:0007669"/>
    <property type="project" value="TreeGrafter"/>
</dbReference>